<dbReference type="AlphaFoldDB" id="C0QCR3"/>
<dbReference type="InterPro" id="IPR006094">
    <property type="entry name" value="Oxid_FAD_bind_N"/>
</dbReference>
<dbReference type="InterPro" id="IPR004113">
    <property type="entry name" value="FAD-bd_oxidored_4_C"/>
</dbReference>
<dbReference type="InterPro" id="IPR051914">
    <property type="entry name" value="FAD-linked_OxidoTrans_Type4"/>
</dbReference>
<dbReference type="Gene3D" id="3.30.70.2740">
    <property type="match status" value="1"/>
</dbReference>
<dbReference type="KEGG" id="dat:HRM2_20390"/>
<evidence type="ECO:0000256" key="4">
    <source>
        <dbReference type="ARBA" id="ARBA00023002"/>
    </source>
</evidence>
<dbReference type="FunFam" id="1.10.45.10:FF:000001">
    <property type="entry name" value="D-lactate dehydrogenase mitochondrial"/>
    <property type="match status" value="1"/>
</dbReference>
<keyword evidence="7" id="KW-1185">Reference proteome</keyword>
<dbReference type="STRING" id="177437.HRM2_20390"/>
<dbReference type="OrthoDB" id="9811557at2"/>
<proteinExistence type="predicted"/>
<dbReference type="SUPFAM" id="SSF56176">
    <property type="entry name" value="FAD-binding/transporter-associated domain-like"/>
    <property type="match status" value="1"/>
</dbReference>
<dbReference type="Gene3D" id="1.10.45.10">
    <property type="entry name" value="Vanillyl-alcohol Oxidase, Chain A, domain 4"/>
    <property type="match status" value="1"/>
</dbReference>
<gene>
    <name evidence="6" type="primary">glcD3</name>
    <name evidence="6" type="ordered locus">HRM2_20390</name>
</gene>
<dbReference type="InterPro" id="IPR016171">
    <property type="entry name" value="Vanillyl_alc_oxidase_C-sub2"/>
</dbReference>
<dbReference type="HOGENOM" id="CLU_017779_9_2_7"/>
<dbReference type="InterPro" id="IPR036318">
    <property type="entry name" value="FAD-bd_PCMH-like_sf"/>
</dbReference>
<evidence type="ECO:0000256" key="2">
    <source>
        <dbReference type="ARBA" id="ARBA00022630"/>
    </source>
</evidence>
<dbReference type="eggNOG" id="COG0277">
    <property type="taxonomic scope" value="Bacteria"/>
</dbReference>
<dbReference type="GO" id="GO:0071949">
    <property type="term" value="F:FAD binding"/>
    <property type="evidence" value="ECO:0007669"/>
    <property type="project" value="InterPro"/>
</dbReference>
<keyword evidence="3" id="KW-0274">FAD</keyword>
<dbReference type="EC" id="1.1.3.15" evidence="6"/>
<dbReference type="GO" id="GO:0003973">
    <property type="term" value="F:(S)-2-hydroxy-acid oxidase activity"/>
    <property type="evidence" value="ECO:0007669"/>
    <property type="project" value="UniProtKB-EC"/>
</dbReference>
<evidence type="ECO:0000256" key="1">
    <source>
        <dbReference type="ARBA" id="ARBA00001974"/>
    </source>
</evidence>
<organism evidence="6 7">
    <name type="scientific">Desulforapulum autotrophicum (strain ATCC 43914 / DSM 3382 / VKM B-1955 / HRM2)</name>
    <name type="common">Desulfobacterium autotrophicum</name>
    <dbReference type="NCBI Taxonomy" id="177437"/>
    <lineage>
        <taxon>Bacteria</taxon>
        <taxon>Pseudomonadati</taxon>
        <taxon>Thermodesulfobacteriota</taxon>
        <taxon>Desulfobacteria</taxon>
        <taxon>Desulfobacterales</taxon>
        <taxon>Desulfobacteraceae</taxon>
        <taxon>Desulforapulum</taxon>
    </lineage>
</organism>
<reference evidence="6 7" key="1">
    <citation type="journal article" date="2009" name="Environ. Microbiol.">
        <title>Genome sequence of Desulfobacterium autotrophicum HRM2, a marine sulfate reducer oxidizing organic carbon completely to carbon dioxide.</title>
        <authorList>
            <person name="Strittmatter A.W."/>
            <person name="Liesegang H."/>
            <person name="Rabus R."/>
            <person name="Decker I."/>
            <person name="Amann J."/>
            <person name="Andres S."/>
            <person name="Henne A."/>
            <person name="Fricke W.F."/>
            <person name="Martinez-Arias R."/>
            <person name="Bartels D."/>
            <person name="Goesmann A."/>
            <person name="Krause L."/>
            <person name="Puehler A."/>
            <person name="Klenk H.P."/>
            <person name="Richter M."/>
            <person name="Schuler M."/>
            <person name="Gloeckner F.O."/>
            <person name="Meyerdierks A."/>
            <person name="Gottschalk G."/>
            <person name="Amann R."/>
        </authorList>
    </citation>
    <scope>NUCLEOTIDE SEQUENCE [LARGE SCALE GENOMIC DNA]</scope>
    <source>
        <strain evidence="7">ATCC 43914 / DSM 3382 / HRM2</strain>
    </source>
</reference>
<protein>
    <submittedName>
        <fullName evidence="6">GlcD3</fullName>
        <ecNumber evidence="6">1.1.3.15</ecNumber>
    </submittedName>
</protein>
<feature type="domain" description="FAD-binding PCMH-type" evidence="5">
    <location>
        <begin position="39"/>
        <end position="218"/>
    </location>
</feature>
<evidence type="ECO:0000256" key="3">
    <source>
        <dbReference type="ARBA" id="ARBA00022827"/>
    </source>
</evidence>
<dbReference type="PANTHER" id="PTHR42934">
    <property type="entry name" value="GLYCOLATE OXIDASE SUBUNIT GLCD"/>
    <property type="match status" value="1"/>
</dbReference>
<name>C0QCR3_DESAH</name>
<evidence type="ECO:0000259" key="5">
    <source>
        <dbReference type="PROSITE" id="PS51387"/>
    </source>
</evidence>
<dbReference type="PANTHER" id="PTHR42934:SF3">
    <property type="entry name" value="D-LACTATE DEHYDROGENASE"/>
    <property type="match status" value="1"/>
</dbReference>
<keyword evidence="2" id="KW-0285">Flavoprotein</keyword>
<dbReference type="EMBL" id="CP001087">
    <property type="protein sequence ID" value="ACN15140.1"/>
    <property type="molecule type" value="Genomic_DNA"/>
</dbReference>
<sequence>MKQCRQTELERDLTALLGRDNCLFSLEDLWTYSFDASKQRALPDAVVFPLCTDQVCAVMAYAHEHGIPVVPRGAGSGLTGGAVPAHGGIVMVLERMNKIIELDTDNLCAVVETGVVTALLQAAAAKAGLFYPPDPASQAFSTIGGNIAENAGGMRAAKYGVTKQYVLGLEVVLPNGDLIKLGSKCIKDVAGYSMTELFVGSEGTFGIITQAIVKLVTLPETVKTLAVCFGSIQDAGRVVPQVLKSGVVPCTLEFIDAACLKAVLDVDPLHGCEHQIHGSTKAMLLIEVDGSAQVVEKDAQTILDICRESNMLSFRLAQTAKERESLWQVRRSIHGAIMGLCPKWLEEDISVPPASIPLMLEKLQDLAQKENLRILCFGHYADGNIHLSASEQEAPLTAERARTVKGLIFSETVKLGGRIAAEHGIGTAKKEYLGLNLDDATLNFAMKLKQMVDPKGLLNPGKVFPEKVWNSAYGLD</sequence>
<dbReference type="PROSITE" id="PS51387">
    <property type="entry name" value="FAD_PCMH"/>
    <property type="match status" value="1"/>
</dbReference>
<evidence type="ECO:0000313" key="7">
    <source>
        <dbReference type="Proteomes" id="UP000000442"/>
    </source>
</evidence>
<dbReference type="Proteomes" id="UP000000442">
    <property type="component" value="Chromosome"/>
</dbReference>
<evidence type="ECO:0000313" key="6">
    <source>
        <dbReference type="EMBL" id="ACN15140.1"/>
    </source>
</evidence>
<dbReference type="Pfam" id="PF02913">
    <property type="entry name" value="FAD-oxidase_C"/>
    <property type="match status" value="1"/>
</dbReference>
<dbReference type="Gene3D" id="3.30.465.10">
    <property type="match status" value="1"/>
</dbReference>
<accession>C0QCR3</accession>
<dbReference type="InterPro" id="IPR016166">
    <property type="entry name" value="FAD-bd_PCMH"/>
</dbReference>
<dbReference type="InterPro" id="IPR016169">
    <property type="entry name" value="FAD-bd_PCMH_sub2"/>
</dbReference>
<keyword evidence="4 6" id="KW-0560">Oxidoreductase</keyword>
<dbReference type="Pfam" id="PF01565">
    <property type="entry name" value="FAD_binding_4"/>
    <property type="match status" value="1"/>
</dbReference>
<dbReference type="SUPFAM" id="SSF55103">
    <property type="entry name" value="FAD-linked oxidases, C-terminal domain"/>
    <property type="match status" value="1"/>
</dbReference>
<dbReference type="InterPro" id="IPR016164">
    <property type="entry name" value="FAD-linked_Oxase-like_C"/>
</dbReference>
<comment type="cofactor">
    <cofactor evidence="1">
        <name>FAD</name>
        <dbReference type="ChEBI" id="CHEBI:57692"/>
    </cofactor>
</comment>
<dbReference type="RefSeq" id="WP_015903918.1">
    <property type="nucleotide sequence ID" value="NC_012108.1"/>
</dbReference>